<keyword evidence="8 11" id="KW-0808">Transferase</keyword>
<dbReference type="Proteomes" id="UP000306196">
    <property type="component" value="Unassembled WGS sequence"/>
</dbReference>
<dbReference type="InterPro" id="IPR004785">
    <property type="entry name" value="RpiB"/>
</dbReference>
<dbReference type="InterPro" id="IPR001085">
    <property type="entry name" value="Ser_HO-MeTrfase"/>
</dbReference>
<dbReference type="NCBIfam" id="NF000586">
    <property type="entry name" value="PRK00011.1"/>
    <property type="match status" value="1"/>
</dbReference>
<dbReference type="InterPro" id="IPR036196">
    <property type="entry name" value="Ptyr_pPase_sf"/>
</dbReference>
<keyword evidence="7 11" id="KW-0554">One-carbon metabolism</keyword>
<dbReference type="FunFam" id="3.40.640.10:FF:000001">
    <property type="entry name" value="Serine hydroxymethyltransferase"/>
    <property type="match status" value="1"/>
</dbReference>
<dbReference type="Gene3D" id="3.40.640.10">
    <property type="entry name" value="Type I PLP-dependent aspartate aminotransferase-like (Major domain)"/>
    <property type="match status" value="1"/>
</dbReference>
<dbReference type="EMBL" id="VAUV01000001">
    <property type="protein sequence ID" value="TLD72676.1"/>
    <property type="molecule type" value="Genomic_DNA"/>
</dbReference>
<dbReference type="PANTHER" id="PTHR11680">
    <property type="entry name" value="SERINE HYDROXYMETHYLTRANSFERASE"/>
    <property type="match status" value="1"/>
</dbReference>
<dbReference type="CDD" id="cd16344">
    <property type="entry name" value="LMWPAP"/>
    <property type="match status" value="1"/>
</dbReference>
<feature type="domain" description="Phosphotyrosine protein phosphatase I" evidence="12">
    <location>
        <begin position="2"/>
        <end position="148"/>
    </location>
</feature>
<dbReference type="RefSeq" id="WP_138084299.1">
    <property type="nucleotide sequence ID" value="NZ_VAUV01000001.1"/>
</dbReference>
<dbReference type="InterPro" id="IPR019798">
    <property type="entry name" value="Ser_HO-MeTrfase_PLP_BS"/>
</dbReference>
<dbReference type="GO" id="GO:0005829">
    <property type="term" value="C:cytosol"/>
    <property type="evidence" value="ECO:0007669"/>
    <property type="project" value="TreeGrafter"/>
</dbReference>
<feature type="binding site" evidence="11">
    <location>
        <begin position="453"/>
        <end position="455"/>
    </location>
    <ligand>
        <name>(6S)-5,6,7,8-tetrahydrofolate</name>
        <dbReference type="ChEBI" id="CHEBI:57453"/>
    </ligand>
</feature>
<comment type="caution">
    <text evidence="13">The sequence shown here is derived from an EMBL/GenBank/DDBJ whole genome shotgun (WGS) entry which is preliminary data.</text>
</comment>
<comment type="pathway">
    <text evidence="11">One-carbon metabolism; tetrahydrofolate interconversion.</text>
</comment>
<accession>A0A5R8KK26</accession>
<dbReference type="SUPFAM" id="SSF53383">
    <property type="entry name" value="PLP-dependent transferases"/>
    <property type="match status" value="1"/>
</dbReference>
<evidence type="ECO:0000256" key="5">
    <source>
        <dbReference type="ARBA" id="ARBA00011738"/>
    </source>
</evidence>
<dbReference type="NCBIfam" id="NF004051">
    <property type="entry name" value="PRK05571.1"/>
    <property type="match status" value="1"/>
</dbReference>
<gene>
    <name evidence="13" type="primary">rpiB</name>
    <name evidence="11" type="synonym">glyA</name>
    <name evidence="13" type="ORF">FEM03_00965</name>
</gene>
<dbReference type="GO" id="GO:0019264">
    <property type="term" value="P:glycine biosynthetic process from serine"/>
    <property type="evidence" value="ECO:0007669"/>
    <property type="project" value="UniProtKB-UniRule"/>
</dbReference>
<dbReference type="GO" id="GO:0035999">
    <property type="term" value="P:tetrahydrofolate interconversion"/>
    <property type="evidence" value="ECO:0007669"/>
    <property type="project" value="UniProtKB-UniRule"/>
</dbReference>
<evidence type="ECO:0000256" key="8">
    <source>
        <dbReference type="ARBA" id="ARBA00022679"/>
    </source>
</evidence>
<dbReference type="InterPro" id="IPR023485">
    <property type="entry name" value="Ptyr_pPase"/>
</dbReference>
<feature type="binding site" evidence="11">
    <location>
        <position position="573"/>
    </location>
    <ligand>
        <name>(6S)-5,6,7,8-tetrahydrofolate</name>
        <dbReference type="ChEBI" id="CHEBI:57453"/>
    </ligand>
</feature>
<evidence type="ECO:0000256" key="6">
    <source>
        <dbReference type="ARBA" id="ARBA00022490"/>
    </source>
</evidence>
<evidence type="ECO:0000256" key="9">
    <source>
        <dbReference type="ARBA" id="ARBA00022898"/>
    </source>
</evidence>
<dbReference type="Pfam" id="PF01451">
    <property type="entry name" value="LMWPc"/>
    <property type="match status" value="1"/>
</dbReference>
<dbReference type="InterPro" id="IPR015422">
    <property type="entry name" value="PyrdxlP-dep_Trfase_small"/>
</dbReference>
<dbReference type="SUPFAM" id="SSF89623">
    <property type="entry name" value="Ribose/Galactose isomerase RpiB/AlsB"/>
    <property type="match status" value="1"/>
</dbReference>
<feature type="modified residue" description="N6-(pyridoxal phosphate)lysine" evidence="11">
    <location>
        <position position="558"/>
    </location>
</feature>
<evidence type="ECO:0000259" key="12">
    <source>
        <dbReference type="SMART" id="SM00226"/>
    </source>
</evidence>
<dbReference type="CDD" id="cd00378">
    <property type="entry name" value="SHMT"/>
    <property type="match status" value="1"/>
</dbReference>
<protein>
    <recommendedName>
        <fullName evidence="11">Serine hydroxymethyltransferase</fullName>
        <shortName evidence="11">SHMT</shortName>
        <shortName evidence="11">Serine methylase</shortName>
        <ecNumber evidence="11">2.1.2.1</ecNumber>
    </recommendedName>
</protein>
<sequence length="743" mass="79965">MKRILFVCTGNTCRSPMAEGLFRKMVEGRPDYEVASAGVSAYPGDRMNEHTATLLRSEGIDVSQFRSQLLTPELVASATHIFTLANGHLRTLENLFPDAAGKAYLLSELSPDDQLRGRDVADPFGSDFPTYQETRNLINKLLPTVLAYIDQTFDNITPTNANAMHANATLEATPIPSASSASVAIHKLAIGADHGGVELKDALVAHLKSQGHEVTDVGTHGKDSVDYPDFADSVAASILSGASDAGILVCTSGIGICIAANRHPGIQAATVREPEEATLTRQHNNANVLCLGGAKTPIEDAIKIADAFLATPFAGGRHARRVGKMNDLSHVAAEIVRHGDPLVADIIMAEEKRQQSNIELIASENFASRAVQLAQGSCLTNKYAEGYPGRRWYGGCEEVDKIEQLAIDRVCEIFGSKYANVQPHSGSQANAAVYFSVLKPGDKILTMNLAHGGHLTHGHSANFSGNFYEVTHYGVSEKDERIDYDALAEQAKQVMPKMITAGASAYPRIIDFARIAEIAKSVGAYLFVDMAHIAGLVAAGVHPSPIPHADFITSTTHKSLRGPRGGIILTNDEALSKKINAQVFPGVQGGPLMHVIAAKAVCFLEALQPGYKEYQQQIVKNSQALAAELSHLGYRIVSGGTDNHLMLVDLRPRGLNGKIASETLDHAGITVNKNGIPFDTEKITLGGGIRIGTPAVTTRGMKEDEMKQIAQFIHEALENREKPQVLEIIRQNVIALNERFPLP</sequence>
<dbReference type="UniPathway" id="UPA00288">
    <property type="reaction ID" value="UER01023"/>
</dbReference>
<organism evidence="13 14">
    <name type="scientific">Phragmitibacter flavus</name>
    <dbReference type="NCBI Taxonomy" id="2576071"/>
    <lineage>
        <taxon>Bacteria</taxon>
        <taxon>Pseudomonadati</taxon>
        <taxon>Verrucomicrobiota</taxon>
        <taxon>Verrucomicrobiia</taxon>
        <taxon>Verrucomicrobiales</taxon>
        <taxon>Verrucomicrobiaceae</taxon>
        <taxon>Phragmitibacter</taxon>
    </lineage>
</organism>
<keyword evidence="11" id="KW-0028">Amino-acid biosynthesis</keyword>
<comment type="similarity">
    <text evidence="4">Belongs to the LacAB/RpiB family.</text>
</comment>
<comment type="caution">
    <text evidence="11">Lacks conserved residue(s) required for the propagation of feature annotation.</text>
</comment>
<name>A0A5R8KK26_9BACT</name>
<dbReference type="Gene3D" id="3.90.1150.10">
    <property type="entry name" value="Aspartate Aminotransferase, domain 1"/>
    <property type="match status" value="1"/>
</dbReference>
<evidence type="ECO:0000256" key="2">
    <source>
        <dbReference type="ARBA" id="ARBA00004496"/>
    </source>
</evidence>
<evidence type="ECO:0000256" key="1">
    <source>
        <dbReference type="ARBA" id="ARBA00001933"/>
    </source>
</evidence>
<evidence type="ECO:0000256" key="10">
    <source>
        <dbReference type="ARBA" id="ARBA00023235"/>
    </source>
</evidence>
<keyword evidence="14" id="KW-1185">Reference proteome</keyword>
<dbReference type="NCBIfam" id="TIGR00689">
    <property type="entry name" value="rpiB_lacA_lacB"/>
    <property type="match status" value="1"/>
</dbReference>
<feature type="binding site" evidence="11">
    <location>
        <position position="449"/>
    </location>
    <ligand>
        <name>(6S)-5,6,7,8-tetrahydrofolate</name>
        <dbReference type="ChEBI" id="CHEBI:57453"/>
    </ligand>
</feature>
<comment type="pathway">
    <text evidence="11">Amino-acid biosynthesis; glycine biosynthesis; glycine from L-serine: step 1/1.</text>
</comment>
<comment type="catalytic activity">
    <reaction evidence="11">
        <text>(6R)-5,10-methylene-5,6,7,8-tetrahydrofolate + glycine + H2O = (6S)-5,6,7,8-tetrahydrofolate + L-serine</text>
        <dbReference type="Rhea" id="RHEA:15481"/>
        <dbReference type="ChEBI" id="CHEBI:15377"/>
        <dbReference type="ChEBI" id="CHEBI:15636"/>
        <dbReference type="ChEBI" id="CHEBI:33384"/>
        <dbReference type="ChEBI" id="CHEBI:57305"/>
        <dbReference type="ChEBI" id="CHEBI:57453"/>
        <dbReference type="EC" id="2.1.2.1"/>
    </reaction>
</comment>
<reference evidence="13 14" key="1">
    <citation type="submission" date="2019-05" db="EMBL/GenBank/DDBJ databases">
        <title>Verrucobacter flavum gen. nov., sp. nov. a new member of the family Verrucomicrobiaceae.</title>
        <authorList>
            <person name="Szuroczki S."/>
            <person name="Abbaszade G."/>
            <person name="Szabo A."/>
            <person name="Felfoldi T."/>
            <person name="Schumann P."/>
            <person name="Boka K."/>
            <person name="Keki Z."/>
            <person name="Toumi M."/>
            <person name="Toth E."/>
        </authorList>
    </citation>
    <scope>NUCLEOTIDE SEQUENCE [LARGE SCALE GENOMIC DNA]</scope>
    <source>
        <strain evidence="13 14">MG-N-17</strain>
    </source>
</reference>
<comment type="similarity">
    <text evidence="3 11">Belongs to the SHMT family.</text>
</comment>
<dbReference type="UniPathway" id="UPA00193"/>
<evidence type="ECO:0000256" key="3">
    <source>
        <dbReference type="ARBA" id="ARBA00006376"/>
    </source>
</evidence>
<dbReference type="InterPro" id="IPR036569">
    <property type="entry name" value="RpiB_LacA_LacB_sf"/>
</dbReference>
<dbReference type="NCBIfam" id="TIGR01120">
    <property type="entry name" value="rpiB"/>
    <property type="match status" value="1"/>
</dbReference>
<dbReference type="InterPro" id="IPR039429">
    <property type="entry name" value="SHMT-like_dom"/>
</dbReference>
<comment type="function">
    <text evidence="11">Catalyzes the reversible interconversion of serine and glycine with tetrahydrofolate (THF) serving as the one-carbon carrier. This reaction serves as the major source of one-carbon groups required for the biosynthesis of purines, thymidylate, methionine, and other important biomolecules. Also exhibits THF-independent aldolase activity toward beta-hydroxyamino acids, producing glycine and aldehydes, via a retro-aldol mechanism.</text>
</comment>
<dbReference type="EC" id="2.1.2.1" evidence="11"/>
<dbReference type="GO" id="GO:0030170">
    <property type="term" value="F:pyridoxal phosphate binding"/>
    <property type="evidence" value="ECO:0007669"/>
    <property type="project" value="UniProtKB-UniRule"/>
</dbReference>
<dbReference type="Gene3D" id="3.40.1400.10">
    <property type="entry name" value="Sugar-phosphate isomerase, RpiB/LacA/LacB"/>
    <property type="match status" value="1"/>
</dbReference>
<dbReference type="InterPro" id="IPR003500">
    <property type="entry name" value="RpiB_LacA_LacB"/>
</dbReference>
<dbReference type="SMART" id="SM00226">
    <property type="entry name" value="LMWPc"/>
    <property type="match status" value="1"/>
</dbReference>
<evidence type="ECO:0000313" key="14">
    <source>
        <dbReference type="Proteomes" id="UP000306196"/>
    </source>
</evidence>
<keyword evidence="6 11" id="KW-0963">Cytoplasm</keyword>
<dbReference type="GO" id="GO:0004372">
    <property type="term" value="F:glycine hydroxymethyltransferase activity"/>
    <property type="evidence" value="ECO:0007669"/>
    <property type="project" value="UniProtKB-UniRule"/>
</dbReference>
<evidence type="ECO:0000256" key="7">
    <source>
        <dbReference type="ARBA" id="ARBA00022563"/>
    </source>
</evidence>
<evidence type="ECO:0000313" key="13">
    <source>
        <dbReference type="EMBL" id="TLD72676.1"/>
    </source>
</evidence>
<dbReference type="Pfam" id="PF02502">
    <property type="entry name" value="LacAB_rpiB"/>
    <property type="match status" value="1"/>
</dbReference>
<dbReference type="AlphaFoldDB" id="A0A5R8KK26"/>
<proteinExistence type="inferred from homology"/>
<comment type="subcellular location">
    <subcellularLocation>
        <location evidence="2 11">Cytoplasm</location>
    </subcellularLocation>
</comment>
<dbReference type="GO" id="GO:0016861">
    <property type="term" value="F:intramolecular oxidoreductase activity, interconverting aldoses and ketoses"/>
    <property type="evidence" value="ECO:0007669"/>
    <property type="project" value="UniProtKB-ARBA"/>
</dbReference>
<dbReference type="PANTHER" id="PTHR11680:SF35">
    <property type="entry name" value="SERINE HYDROXYMETHYLTRANSFERASE 1"/>
    <property type="match status" value="1"/>
</dbReference>
<dbReference type="InterPro" id="IPR049943">
    <property type="entry name" value="Ser_HO-MeTrfase-like"/>
</dbReference>
<dbReference type="Gene3D" id="3.40.50.2300">
    <property type="match status" value="1"/>
</dbReference>
<evidence type="ECO:0000256" key="4">
    <source>
        <dbReference type="ARBA" id="ARBA00008754"/>
    </source>
</evidence>
<dbReference type="GO" id="GO:0005975">
    <property type="term" value="P:carbohydrate metabolic process"/>
    <property type="evidence" value="ECO:0007669"/>
    <property type="project" value="InterPro"/>
</dbReference>
<dbReference type="PROSITE" id="PS00096">
    <property type="entry name" value="SHMT"/>
    <property type="match status" value="1"/>
</dbReference>
<keyword evidence="9 11" id="KW-0663">Pyridoxal phosphate</keyword>
<dbReference type="Pfam" id="PF00464">
    <property type="entry name" value="SHMT"/>
    <property type="match status" value="1"/>
</dbReference>
<feature type="site" description="Plays an important role in substrate specificity" evidence="11">
    <location>
        <position position="557"/>
    </location>
</feature>
<dbReference type="HAMAP" id="MF_00051">
    <property type="entry name" value="SHMT"/>
    <property type="match status" value="1"/>
</dbReference>
<dbReference type="InterPro" id="IPR015424">
    <property type="entry name" value="PyrdxlP-dep_Trfase"/>
</dbReference>
<keyword evidence="10 13" id="KW-0413">Isomerase</keyword>
<comment type="cofactor">
    <cofactor evidence="1 11">
        <name>pyridoxal 5'-phosphate</name>
        <dbReference type="ChEBI" id="CHEBI:597326"/>
    </cofactor>
</comment>
<dbReference type="OrthoDB" id="9803846at2"/>
<comment type="subunit">
    <text evidence="5 11">Homodimer.</text>
</comment>
<evidence type="ECO:0000256" key="11">
    <source>
        <dbReference type="HAMAP-Rule" id="MF_00051"/>
    </source>
</evidence>
<dbReference type="SUPFAM" id="SSF52788">
    <property type="entry name" value="Phosphotyrosine protein phosphatases I"/>
    <property type="match status" value="1"/>
</dbReference>
<dbReference type="InterPro" id="IPR015421">
    <property type="entry name" value="PyrdxlP-dep_Trfase_major"/>
</dbReference>